<comment type="caution">
    <text evidence="5">The sequence shown here is derived from an EMBL/GenBank/DDBJ whole genome shotgun (WGS) entry which is preliminary data.</text>
</comment>
<dbReference type="EMBL" id="RQSM01000003">
    <property type="protein sequence ID" value="RVU89929.1"/>
    <property type="molecule type" value="Genomic_DNA"/>
</dbReference>
<dbReference type="PANTHER" id="PTHR43685:SF5">
    <property type="entry name" value="GLYCOSYLTRANSFERASE EPSE-RELATED"/>
    <property type="match status" value="1"/>
</dbReference>
<reference evidence="5" key="1">
    <citation type="submission" date="2018-12" db="EMBL/GenBank/DDBJ databases">
        <title>Draft genome sequence of Flaovobacterium columnare ARS1 isolated from channel catfish in Alabama.</title>
        <authorList>
            <person name="Cai W."/>
            <person name="Arias C."/>
        </authorList>
    </citation>
    <scope>NUCLEOTIDE SEQUENCE [LARGE SCALE GENOMIC DNA]</scope>
    <source>
        <strain evidence="5">ARS1</strain>
    </source>
</reference>
<evidence type="ECO:0000313" key="5">
    <source>
        <dbReference type="EMBL" id="RVU89929.1"/>
    </source>
</evidence>
<evidence type="ECO:0000313" key="6">
    <source>
        <dbReference type="Proteomes" id="UP000288951"/>
    </source>
</evidence>
<evidence type="ECO:0000259" key="4">
    <source>
        <dbReference type="Pfam" id="PF00535"/>
    </source>
</evidence>
<accession>A0A437U8H3</accession>
<dbReference type="InterPro" id="IPR029044">
    <property type="entry name" value="Nucleotide-diphossugar_trans"/>
</dbReference>
<dbReference type="InterPro" id="IPR050834">
    <property type="entry name" value="Glycosyltransf_2"/>
</dbReference>
<gene>
    <name evidence="5" type="ORF">EH230_02900</name>
</gene>
<name>A0A437U8H3_9FLAO</name>
<sequence length="322" mass="38141">MKVSVALCTYNGEKFLNEQINSILKQTKEVNEIIICDDCSTDQTMDILKEYQLKYPNIFKIFKNETNLRSVKNFEKAIQLCSGDLIFLSDQDDIWCPNKVDDYILFFQNNPKINVIASNGYYMDENSKSHKKYAIWDVPRFLENKGIEFNFHRLISLSGNIATGASMAFKKEIIPDIIPFPTIQNFHHDEWIAIISSSKNQFAFLHNKYFYYRIHSNQQVGGVFYKKNKSQKTMLIDLFNINNPASNFTGYKKRIKKIISNIERDSLLEQSNPKYSFLFEKNKKELINLYHYNKTLMKNKFPLRFFLLKISDKILYRRKFDY</sequence>
<keyword evidence="6" id="KW-1185">Reference proteome</keyword>
<dbReference type="Proteomes" id="UP000288951">
    <property type="component" value="Unassembled WGS sequence"/>
</dbReference>
<organism evidence="5 6">
    <name type="scientific">Flavobacterium columnare</name>
    <dbReference type="NCBI Taxonomy" id="996"/>
    <lineage>
        <taxon>Bacteria</taxon>
        <taxon>Pseudomonadati</taxon>
        <taxon>Bacteroidota</taxon>
        <taxon>Flavobacteriia</taxon>
        <taxon>Flavobacteriales</taxon>
        <taxon>Flavobacteriaceae</taxon>
        <taxon>Flavobacterium</taxon>
    </lineage>
</organism>
<dbReference type="AlphaFoldDB" id="A0A437U8H3"/>
<protein>
    <submittedName>
        <fullName evidence="5">Glycosyltransferase family 2 protein</fullName>
    </submittedName>
</protein>
<comment type="similarity">
    <text evidence="1">Belongs to the glycosyltransferase 2 family.</text>
</comment>
<dbReference type="InterPro" id="IPR001173">
    <property type="entry name" value="Glyco_trans_2-like"/>
</dbReference>
<keyword evidence="3" id="KW-0808">Transferase</keyword>
<dbReference type="RefSeq" id="WP_127822966.1">
    <property type="nucleotide sequence ID" value="NZ_RQSM01000003.1"/>
</dbReference>
<evidence type="ECO:0000256" key="1">
    <source>
        <dbReference type="ARBA" id="ARBA00006739"/>
    </source>
</evidence>
<dbReference type="CDD" id="cd04196">
    <property type="entry name" value="GT_2_like_d"/>
    <property type="match status" value="1"/>
</dbReference>
<dbReference type="Pfam" id="PF00535">
    <property type="entry name" value="Glycos_transf_2"/>
    <property type="match status" value="1"/>
</dbReference>
<evidence type="ECO:0000256" key="2">
    <source>
        <dbReference type="ARBA" id="ARBA00022676"/>
    </source>
</evidence>
<keyword evidence="2" id="KW-0328">Glycosyltransferase</keyword>
<dbReference type="Gene3D" id="3.90.550.10">
    <property type="entry name" value="Spore Coat Polysaccharide Biosynthesis Protein SpsA, Chain A"/>
    <property type="match status" value="1"/>
</dbReference>
<dbReference type="OrthoDB" id="9802649at2"/>
<proteinExistence type="inferred from homology"/>
<dbReference type="GO" id="GO:0016757">
    <property type="term" value="F:glycosyltransferase activity"/>
    <property type="evidence" value="ECO:0007669"/>
    <property type="project" value="UniProtKB-KW"/>
</dbReference>
<dbReference type="SUPFAM" id="SSF53448">
    <property type="entry name" value="Nucleotide-diphospho-sugar transferases"/>
    <property type="match status" value="1"/>
</dbReference>
<feature type="domain" description="Glycosyltransferase 2-like" evidence="4">
    <location>
        <begin position="4"/>
        <end position="174"/>
    </location>
</feature>
<evidence type="ECO:0000256" key="3">
    <source>
        <dbReference type="ARBA" id="ARBA00022679"/>
    </source>
</evidence>
<dbReference type="PANTHER" id="PTHR43685">
    <property type="entry name" value="GLYCOSYLTRANSFERASE"/>
    <property type="match status" value="1"/>
</dbReference>